<evidence type="ECO:0000256" key="4">
    <source>
        <dbReference type="ARBA" id="ARBA00022679"/>
    </source>
</evidence>
<keyword evidence="3 7" id="KW-0489">Methyltransferase</keyword>
<dbReference type="RefSeq" id="XP_025346994.1">
    <property type="nucleotide sequence ID" value="XM_025493593.1"/>
</dbReference>
<dbReference type="Pfam" id="PF02636">
    <property type="entry name" value="Methyltransf_28"/>
    <property type="match status" value="1"/>
</dbReference>
<organism evidence="9 10">
    <name type="scientific">Pseudomicrostroma glucosiphilum</name>
    <dbReference type="NCBI Taxonomy" id="1684307"/>
    <lineage>
        <taxon>Eukaryota</taxon>
        <taxon>Fungi</taxon>
        <taxon>Dikarya</taxon>
        <taxon>Basidiomycota</taxon>
        <taxon>Ustilaginomycotina</taxon>
        <taxon>Exobasidiomycetes</taxon>
        <taxon>Microstromatales</taxon>
        <taxon>Microstromatales incertae sedis</taxon>
        <taxon>Pseudomicrostroma</taxon>
    </lineage>
</organism>
<evidence type="ECO:0000313" key="9">
    <source>
        <dbReference type="EMBL" id="PWN19834.1"/>
    </source>
</evidence>
<evidence type="ECO:0000256" key="5">
    <source>
        <dbReference type="ARBA" id="ARBA00023128"/>
    </source>
</evidence>
<evidence type="ECO:0000256" key="6">
    <source>
        <dbReference type="ARBA" id="ARBA00048612"/>
    </source>
</evidence>
<evidence type="ECO:0000256" key="7">
    <source>
        <dbReference type="RuleBase" id="RU364114"/>
    </source>
</evidence>
<evidence type="ECO:0000256" key="1">
    <source>
        <dbReference type="ARBA" id="ARBA00004173"/>
    </source>
</evidence>
<dbReference type="InterPro" id="IPR029063">
    <property type="entry name" value="SAM-dependent_MTases_sf"/>
</dbReference>
<protein>
    <recommendedName>
        <fullName evidence="7">Protein arginine methyltransferase NDUFAF7</fullName>
        <ecNumber evidence="7">2.1.1.320</ecNumber>
    </recommendedName>
</protein>
<feature type="region of interest" description="Disordered" evidence="8">
    <location>
        <begin position="198"/>
        <end position="252"/>
    </location>
</feature>
<feature type="compositionally biased region" description="Polar residues" evidence="8">
    <location>
        <begin position="198"/>
        <end position="220"/>
    </location>
</feature>
<dbReference type="GeneID" id="37015327"/>
<dbReference type="Proteomes" id="UP000245942">
    <property type="component" value="Unassembled WGS sequence"/>
</dbReference>
<keyword evidence="4 7" id="KW-0808">Transferase</keyword>
<proteinExistence type="inferred from homology"/>
<dbReference type="EMBL" id="KZ819330">
    <property type="protein sequence ID" value="PWN19834.1"/>
    <property type="molecule type" value="Genomic_DNA"/>
</dbReference>
<dbReference type="STRING" id="1684307.A0A316U4S6"/>
<sequence length="481" mass="51747">MRTALLDPSQGYYASANADDQGRDVLGARGDFITSPEISQVFGELLAVYFVARWQAVGSPEQMRLVEFGPGKGTLLADMIRTFARFPILNSLKTIHLVETSEGLMRLQLRAIEEALKAAGKKIAMPPSDPAVPAPPLKDNEVSVEYFPLVDAVPVKPDQWTALVGHEFFDALPIHIFEKTIKGFREVLVDVKRETVYRSASSNSPETTQQAGQSGVTTIKVSDLRRNKTTSSSPGSASGTATSAGPPEFQYVLSPTETPWTKLLASSNPRFKSLQPGQRVEISPESWATARKIGELVAGKKAKVPEESRKLMGRKAEEEREEADAGESLGGAGLIVDYGDEKAFGGSFRAFKSHAVVSPLQAPGQADLTANVDFAYLKNALATTTARSLGPMFQSHFLATLGLAPRVEALVKAAGDSGSGTGSGRAKEIESSAKRLVDPTGMGAQYKVLGIEGGAGQEVWPFDFEEQLRASAKPYKKEEEK</sequence>
<comment type="similarity">
    <text evidence="2 7">Belongs to the NDUFAF7 family.</text>
</comment>
<dbReference type="GO" id="GO:0035243">
    <property type="term" value="F:protein-arginine omega-N symmetric methyltransferase activity"/>
    <property type="evidence" value="ECO:0007669"/>
    <property type="project" value="UniProtKB-EC"/>
</dbReference>
<feature type="compositionally biased region" description="Low complexity" evidence="8">
    <location>
        <begin position="229"/>
        <end position="247"/>
    </location>
</feature>
<dbReference type="InterPro" id="IPR038375">
    <property type="entry name" value="NDUFAF7_sf"/>
</dbReference>
<dbReference type="GO" id="GO:0032981">
    <property type="term" value="P:mitochondrial respiratory chain complex I assembly"/>
    <property type="evidence" value="ECO:0007669"/>
    <property type="project" value="TreeGrafter"/>
</dbReference>
<gene>
    <name evidence="9" type="ORF">BCV69DRAFT_287916</name>
</gene>
<dbReference type="EC" id="2.1.1.320" evidence="7"/>
<dbReference type="GO" id="GO:0032259">
    <property type="term" value="P:methylation"/>
    <property type="evidence" value="ECO:0007669"/>
    <property type="project" value="UniProtKB-KW"/>
</dbReference>
<evidence type="ECO:0000256" key="2">
    <source>
        <dbReference type="ARBA" id="ARBA00005891"/>
    </source>
</evidence>
<dbReference type="Gene3D" id="3.40.50.12710">
    <property type="match status" value="1"/>
</dbReference>
<reference evidence="9 10" key="1">
    <citation type="journal article" date="2018" name="Mol. Biol. Evol.">
        <title>Broad Genomic Sampling Reveals a Smut Pathogenic Ancestry of the Fungal Clade Ustilaginomycotina.</title>
        <authorList>
            <person name="Kijpornyongpan T."/>
            <person name="Mondo S.J."/>
            <person name="Barry K."/>
            <person name="Sandor L."/>
            <person name="Lee J."/>
            <person name="Lipzen A."/>
            <person name="Pangilinan J."/>
            <person name="LaButti K."/>
            <person name="Hainaut M."/>
            <person name="Henrissat B."/>
            <person name="Grigoriev I.V."/>
            <person name="Spatafora J.W."/>
            <person name="Aime M.C."/>
        </authorList>
    </citation>
    <scope>NUCLEOTIDE SEQUENCE [LARGE SCALE GENOMIC DNA]</scope>
    <source>
        <strain evidence="9 10">MCA 4718</strain>
    </source>
</reference>
<accession>A0A316U4S6</accession>
<dbReference type="AlphaFoldDB" id="A0A316U4S6"/>
<dbReference type="GO" id="GO:0005739">
    <property type="term" value="C:mitochondrion"/>
    <property type="evidence" value="ECO:0007669"/>
    <property type="project" value="UniProtKB-SubCell"/>
</dbReference>
<evidence type="ECO:0000256" key="3">
    <source>
        <dbReference type="ARBA" id="ARBA00022603"/>
    </source>
</evidence>
<dbReference type="PANTHER" id="PTHR12049:SF7">
    <property type="entry name" value="PROTEIN ARGININE METHYLTRANSFERASE NDUFAF7, MITOCHONDRIAL"/>
    <property type="match status" value="1"/>
</dbReference>
<dbReference type="OrthoDB" id="438553at2759"/>
<comment type="function">
    <text evidence="7">Arginine methyltransferase involved in the assembly or stability of mitochondrial NADH:ubiquinone oxidoreductase complex (complex I).</text>
</comment>
<dbReference type="PANTHER" id="PTHR12049">
    <property type="entry name" value="PROTEIN ARGININE METHYLTRANSFERASE NDUFAF7, MITOCHONDRIAL"/>
    <property type="match status" value="1"/>
</dbReference>
<evidence type="ECO:0000313" key="10">
    <source>
        <dbReference type="Proteomes" id="UP000245942"/>
    </source>
</evidence>
<keyword evidence="5 7" id="KW-0496">Mitochondrion</keyword>
<comment type="subcellular location">
    <subcellularLocation>
        <location evidence="1 7">Mitochondrion</location>
    </subcellularLocation>
</comment>
<evidence type="ECO:0000256" key="8">
    <source>
        <dbReference type="SAM" id="MobiDB-lite"/>
    </source>
</evidence>
<keyword evidence="10" id="KW-1185">Reference proteome</keyword>
<dbReference type="SUPFAM" id="SSF53335">
    <property type="entry name" value="S-adenosyl-L-methionine-dependent methyltransferases"/>
    <property type="match status" value="1"/>
</dbReference>
<dbReference type="InterPro" id="IPR003788">
    <property type="entry name" value="NDUFAF7"/>
</dbReference>
<comment type="catalytic activity">
    <reaction evidence="6 7">
        <text>L-arginyl-[protein] + 2 S-adenosyl-L-methionine = N(omega),N(omega)'-dimethyl-L-arginyl-[protein] + 2 S-adenosyl-L-homocysteine + 2 H(+)</text>
        <dbReference type="Rhea" id="RHEA:48108"/>
        <dbReference type="Rhea" id="RHEA-COMP:10532"/>
        <dbReference type="Rhea" id="RHEA-COMP:11992"/>
        <dbReference type="ChEBI" id="CHEBI:15378"/>
        <dbReference type="ChEBI" id="CHEBI:29965"/>
        <dbReference type="ChEBI" id="CHEBI:57856"/>
        <dbReference type="ChEBI" id="CHEBI:59789"/>
        <dbReference type="ChEBI" id="CHEBI:88221"/>
        <dbReference type="EC" id="2.1.1.320"/>
    </reaction>
</comment>
<name>A0A316U4S6_9BASI</name>